<organism evidence="1 2">
    <name type="scientific">Parabacteroides distasonis</name>
    <dbReference type="NCBI Taxonomy" id="823"/>
    <lineage>
        <taxon>Bacteria</taxon>
        <taxon>Pseudomonadati</taxon>
        <taxon>Bacteroidota</taxon>
        <taxon>Bacteroidia</taxon>
        <taxon>Bacteroidales</taxon>
        <taxon>Tannerellaceae</taxon>
        <taxon>Parabacteroides</taxon>
    </lineage>
</organism>
<dbReference type="AlphaFoldDB" id="A0A9Q4QY45"/>
<proteinExistence type="predicted"/>
<evidence type="ECO:0000313" key="2">
    <source>
        <dbReference type="Proteomes" id="UP000441609"/>
    </source>
</evidence>
<evidence type="ECO:0000313" key="1">
    <source>
        <dbReference type="EMBL" id="MSB76463.1"/>
    </source>
</evidence>
<dbReference type="PROSITE" id="PS51257">
    <property type="entry name" value="PROKAR_LIPOPROTEIN"/>
    <property type="match status" value="1"/>
</dbReference>
<protein>
    <submittedName>
        <fullName evidence="1">Uncharacterized protein</fullName>
    </submittedName>
</protein>
<reference evidence="1 2" key="1">
    <citation type="journal article" date="2019" name="Nat. Med.">
        <title>A library of human gut bacterial isolates paired with longitudinal multiomics data enables mechanistic microbiome research.</title>
        <authorList>
            <person name="Poyet M."/>
            <person name="Groussin M."/>
            <person name="Gibbons S.M."/>
            <person name="Avila-Pacheco J."/>
            <person name="Jiang X."/>
            <person name="Kearney S.M."/>
            <person name="Perrotta A.R."/>
            <person name="Berdy B."/>
            <person name="Zhao S."/>
            <person name="Lieberman T.D."/>
            <person name="Swanson P.K."/>
            <person name="Smith M."/>
            <person name="Roesemann S."/>
            <person name="Alexander J.E."/>
            <person name="Rich S.A."/>
            <person name="Livny J."/>
            <person name="Vlamakis H."/>
            <person name="Clish C."/>
            <person name="Bullock K."/>
            <person name="Deik A."/>
            <person name="Scott J."/>
            <person name="Pierce K.A."/>
            <person name="Xavier R.J."/>
            <person name="Alm E.J."/>
        </authorList>
    </citation>
    <scope>NUCLEOTIDE SEQUENCE [LARGE SCALE GENOMIC DNA]</scope>
    <source>
        <strain evidence="1 2">BIOML-A20</strain>
    </source>
</reference>
<gene>
    <name evidence="1" type="ORF">GKD70_24815</name>
</gene>
<dbReference type="EMBL" id="WKMO01000171">
    <property type="protein sequence ID" value="MSB76463.1"/>
    <property type="molecule type" value="Genomic_DNA"/>
</dbReference>
<accession>A0A9Q4QY45</accession>
<comment type="caution">
    <text evidence="1">The sequence shown here is derived from an EMBL/GenBank/DDBJ whole genome shotgun (WGS) entry which is preliminary data.</text>
</comment>
<sequence length="89" mass="9915">MRIKHLLNFFVATVFIGVAVGCAEKDLYDPNYGKEPVKGPEEYFGFETRGDVSLDVNYALPGFAALIEVYDIDPMEIVDNTPVKKQGVE</sequence>
<dbReference type="Proteomes" id="UP000441609">
    <property type="component" value="Unassembled WGS sequence"/>
</dbReference>
<name>A0A9Q4QY45_PARDI</name>
<feature type="non-terminal residue" evidence="1">
    <location>
        <position position="89"/>
    </location>
</feature>